<dbReference type="InterPro" id="IPR036055">
    <property type="entry name" value="LDL_receptor-like_sf"/>
</dbReference>
<organism evidence="8 9">
    <name type="scientific">Heterorhabditis bacteriophora</name>
    <name type="common">Entomopathogenic nematode worm</name>
    <dbReference type="NCBI Taxonomy" id="37862"/>
    <lineage>
        <taxon>Eukaryota</taxon>
        <taxon>Metazoa</taxon>
        <taxon>Ecdysozoa</taxon>
        <taxon>Nematoda</taxon>
        <taxon>Chromadorea</taxon>
        <taxon>Rhabditida</taxon>
        <taxon>Rhabditina</taxon>
        <taxon>Rhabditomorpha</taxon>
        <taxon>Strongyloidea</taxon>
        <taxon>Heterorhabditidae</taxon>
        <taxon>Heterorhabditis</taxon>
    </lineage>
</organism>
<feature type="domain" description="SRCR" evidence="7">
    <location>
        <begin position="58"/>
        <end position="150"/>
    </location>
</feature>
<dbReference type="InterPro" id="IPR002172">
    <property type="entry name" value="LDrepeatLR_classA_rpt"/>
</dbReference>
<dbReference type="PROSITE" id="PS01209">
    <property type="entry name" value="LDLRA_1"/>
    <property type="match status" value="1"/>
</dbReference>
<keyword evidence="1" id="KW-0645">Protease</keyword>
<dbReference type="InterPro" id="IPR023415">
    <property type="entry name" value="LDLR_class-A_CS"/>
</dbReference>
<dbReference type="AlphaFoldDB" id="A0A1I7X755"/>
<feature type="disulfide bond" evidence="5">
    <location>
        <begin position="143"/>
        <end position="158"/>
    </location>
</feature>
<evidence type="ECO:0000313" key="8">
    <source>
        <dbReference type="Proteomes" id="UP000095283"/>
    </source>
</evidence>
<dbReference type="PROSITE" id="PS50068">
    <property type="entry name" value="LDLRA_2"/>
    <property type="match status" value="1"/>
</dbReference>
<keyword evidence="3" id="KW-0720">Serine protease</keyword>
<keyword evidence="2" id="KW-0378">Hydrolase</keyword>
<reference evidence="9" key="1">
    <citation type="submission" date="2016-11" db="UniProtKB">
        <authorList>
            <consortium name="WormBaseParasite"/>
        </authorList>
    </citation>
    <scope>IDENTIFICATION</scope>
</reference>
<dbReference type="PROSITE" id="PS50287">
    <property type="entry name" value="SRCR_2"/>
    <property type="match status" value="1"/>
</dbReference>
<dbReference type="SUPFAM" id="SSF57424">
    <property type="entry name" value="LDL receptor-like module"/>
    <property type="match status" value="1"/>
</dbReference>
<evidence type="ECO:0000256" key="3">
    <source>
        <dbReference type="ARBA" id="ARBA00022825"/>
    </source>
</evidence>
<name>A0A1I7X755_HETBA</name>
<evidence type="ECO:0000256" key="6">
    <source>
        <dbReference type="PROSITE-ProRule" id="PRU00196"/>
    </source>
</evidence>
<evidence type="ECO:0000256" key="1">
    <source>
        <dbReference type="ARBA" id="ARBA00022670"/>
    </source>
</evidence>
<dbReference type="InterPro" id="IPR036772">
    <property type="entry name" value="SRCR-like_dom_sf"/>
</dbReference>
<dbReference type="GO" id="GO:0006508">
    <property type="term" value="P:proteolysis"/>
    <property type="evidence" value="ECO:0007669"/>
    <property type="project" value="UniProtKB-KW"/>
</dbReference>
<dbReference type="Gene3D" id="4.10.400.10">
    <property type="entry name" value="Low-density Lipoprotein Receptor"/>
    <property type="match status" value="1"/>
</dbReference>
<feature type="disulfide bond" evidence="5">
    <location>
        <begin position="131"/>
        <end position="149"/>
    </location>
</feature>
<evidence type="ECO:0000256" key="2">
    <source>
        <dbReference type="ARBA" id="ARBA00022801"/>
    </source>
</evidence>
<dbReference type="GO" id="GO:0008236">
    <property type="term" value="F:serine-type peptidase activity"/>
    <property type="evidence" value="ECO:0007669"/>
    <property type="project" value="UniProtKB-KW"/>
</dbReference>
<dbReference type="Proteomes" id="UP000095283">
    <property type="component" value="Unplaced"/>
</dbReference>
<evidence type="ECO:0000256" key="4">
    <source>
        <dbReference type="ARBA" id="ARBA00023157"/>
    </source>
</evidence>
<keyword evidence="8" id="KW-1185">Reference proteome</keyword>
<comment type="caution">
    <text evidence="6">Lacks conserved residue(s) required for the propagation of feature annotation.</text>
</comment>
<evidence type="ECO:0000259" key="7">
    <source>
        <dbReference type="PROSITE" id="PS50287"/>
    </source>
</evidence>
<dbReference type="WBParaSite" id="Hba_13449">
    <property type="protein sequence ID" value="Hba_13449"/>
    <property type="gene ID" value="Hba_13449"/>
</dbReference>
<dbReference type="SUPFAM" id="SSF56487">
    <property type="entry name" value="SRCR-like"/>
    <property type="match status" value="1"/>
</dbReference>
<sequence length="216" mass="24221">MEMNVIAKSSSQFYRKRFSTSAYKRSKTLILNRKDDLANNLDDVQFDLVDSVLRAAKNGSWAPVCNNDYSYDYTSSICKIFGYGLALIDSLTEKTRTLRRGWSVECIREPFCFSMDDCNLIKCSMCNDGICGDGSCVKRSQLCNLKADCQYGEDEMGCDDISGICGIRRVEAIARDPRRTRLARVVGGFETKAGAFPWTAAVKIKAVSHFLEVVFN</sequence>
<evidence type="ECO:0000256" key="5">
    <source>
        <dbReference type="PROSITE-ProRule" id="PRU00124"/>
    </source>
</evidence>
<keyword evidence="4 5" id="KW-1015">Disulfide bond</keyword>
<proteinExistence type="predicted"/>
<evidence type="ECO:0000313" key="9">
    <source>
        <dbReference type="WBParaSite" id="Hba_13449"/>
    </source>
</evidence>
<accession>A0A1I7X755</accession>
<dbReference type="CDD" id="cd00112">
    <property type="entry name" value="LDLa"/>
    <property type="match status" value="1"/>
</dbReference>
<protein>
    <submittedName>
        <fullName evidence="9">SRCR domain-containing protein</fullName>
    </submittedName>
</protein>
<dbReference type="GO" id="GO:0016020">
    <property type="term" value="C:membrane"/>
    <property type="evidence" value="ECO:0007669"/>
    <property type="project" value="InterPro"/>
</dbReference>
<dbReference type="InterPro" id="IPR001190">
    <property type="entry name" value="SRCR"/>
</dbReference>